<keyword evidence="2" id="KW-1185">Reference proteome</keyword>
<sequence length="117" mass="13349">MYYLKLVGACSFAEFYVNMNTIITFTIAVGLCAAVPQYYIPSGFLYQHPANVLNSAVEDTLPNELRNDFYKNPLIAARLAKESWLLNKETQVIDRETDKIPREKVYNVLRNAGLVQK</sequence>
<comment type="caution">
    <text evidence="1">The sequence shown here is derived from an EMBL/GenBank/DDBJ whole genome shotgun (WGS) entry which is preliminary data.</text>
</comment>
<evidence type="ECO:0000313" key="1">
    <source>
        <dbReference type="EMBL" id="KAF3425632.1"/>
    </source>
</evidence>
<accession>A0A833S9T9</accession>
<dbReference type="AlphaFoldDB" id="A0A833S9T9"/>
<gene>
    <name evidence="1" type="ORF">E2986_13103</name>
</gene>
<dbReference type="EMBL" id="WNWW01000371">
    <property type="protein sequence ID" value="KAF3425632.1"/>
    <property type="molecule type" value="Genomic_DNA"/>
</dbReference>
<dbReference type="Proteomes" id="UP000655588">
    <property type="component" value="Unassembled WGS sequence"/>
</dbReference>
<name>A0A833S9T9_9HYME</name>
<evidence type="ECO:0000313" key="2">
    <source>
        <dbReference type="Proteomes" id="UP000655588"/>
    </source>
</evidence>
<protein>
    <submittedName>
        <fullName evidence="1">Uncharacterized protein</fullName>
    </submittedName>
</protein>
<reference evidence="1" key="1">
    <citation type="submission" date="2019-11" db="EMBL/GenBank/DDBJ databases">
        <title>The nuclear and mitochondrial genomes of Frieseomelitta varia - a highly eusocial stingless bee (Meliponini) with a permanently sterile worker caste.</title>
        <authorList>
            <person name="Freitas F.C.P."/>
            <person name="Lourenco A.P."/>
            <person name="Nunes F.M.F."/>
            <person name="Paschoal A.R."/>
            <person name="Abreu F.C.P."/>
            <person name="Barbin F.O."/>
            <person name="Bataglia L."/>
            <person name="Cardoso-Junior C.A.M."/>
            <person name="Cervoni M.S."/>
            <person name="Silva S.R."/>
            <person name="Dalarmi F."/>
            <person name="Del Lama M.A."/>
            <person name="Depintor T.S."/>
            <person name="Ferreira K.M."/>
            <person name="Goria P.S."/>
            <person name="Jaskot M.C."/>
            <person name="Lago D.C."/>
            <person name="Luna-Lucena D."/>
            <person name="Moda L.M."/>
            <person name="Nascimento L."/>
            <person name="Pedrino M."/>
            <person name="Rabico F.O."/>
            <person name="Sanches F.C."/>
            <person name="Santos D.E."/>
            <person name="Santos C.G."/>
            <person name="Vieira J."/>
            <person name="Lopes T.F."/>
            <person name="Barchuk A.R."/>
            <person name="Hartfelder K."/>
            <person name="Simoes Z.L.P."/>
            <person name="Bitondi M.M.G."/>
            <person name="Pinheiro D.G."/>
        </authorList>
    </citation>
    <scope>NUCLEOTIDE SEQUENCE</scope>
    <source>
        <strain evidence="1">USP_RPSP 00005682</strain>
        <tissue evidence="1">Whole individual</tissue>
    </source>
</reference>
<organism evidence="1 2">
    <name type="scientific">Frieseomelitta varia</name>
    <dbReference type="NCBI Taxonomy" id="561572"/>
    <lineage>
        <taxon>Eukaryota</taxon>
        <taxon>Metazoa</taxon>
        <taxon>Ecdysozoa</taxon>
        <taxon>Arthropoda</taxon>
        <taxon>Hexapoda</taxon>
        <taxon>Insecta</taxon>
        <taxon>Pterygota</taxon>
        <taxon>Neoptera</taxon>
        <taxon>Endopterygota</taxon>
        <taxon>Hymenoptera</taxon>
        <taxon>Apocrita</taxon>
        <taxon>Aculeata</taxon>
        <taxon>Apoidea</taxon>
        <taxon>Anthophila</taxon>
        <taxon>Apidae</taxon>
        <taxon>Frieseomelitta</taxon>
    </lineage>
</organism>
<proteinExistence type="predicted"/>